<dbReference type="SMART" id="SM00014">
    <property type="entry name" value="acidPPc"/>
    <property type="match status" value="1"/>
</dbReference>
<dbReference type="GO" id="GO:0046839">
    <property type="term" value="P:phospholipid dephosphorylation"/>
    <property type="evidence" value="ECO:0007669"/>
    <property type="project" value="TreeGrafter"/>
</dbReference>
<dbReference type="PANTHER" id="PTHR10165:SF154">
    <property type="entry name" value="PAP2 DOMAIN PROTEIN (AFU_ORTHOLOGUE AFUA_1G09730)"/>
    <property type="match status" value="1"/>
</dbReference>
<feature type="transmembrane region" description="Helical" evidence="6">
    <location>
        <begin position="201"/>
        <end position="224"/>
    </location>
</feature>
<feature type="transmembrane region" description="Helical" evidence="6">
    <location>
        <begin position="244"/>
        <end position="261"/>
    </location>
</feature>
<evidence type="ECO:0000256" key="1">
    <source>
        <dbReference type="ARBA" id="ARBA00004141"/>
    </source>
</evidence>
<keyword evidence="5 6" id="KW-0472">Membrane</keyword>
<dbReference type="GO" id="GO:0016020">
    <property type="term" value="C:membrane"/>
    <property type="evidence" value="ECO:0007669"/>
    <property type="project" value="UniProtKB-SubCell"/>
</dbReference>
<dbReference type="InterPro" id="IPR000326">
    <property type="entry name" value="PAP2/HPO"/>
</dbReference>
<keyword evidence="8" id="KW-0575">Peroxidase</keyword>
<feature type="transmembrane region" description="Helical" evidence="6">
    <location>
        <begin position="12"/>
        <end position="38"/>
    </location>
</feature>
<dbReference type="PANTHER" id="PTHR10165">
    <property type="entry name" value="LIPID PHOSPHATE PHOSPHATASE"/>
    <property type="match status" value="1"/>
</dbReference>
<comment type="subcellular location">
    <subcellularLocation>
        <location evidence="1">Membrane</location>
        <topology evidence="1">Multi-pass membrane protein</topology>
    </subcellularLocation>
</comment>
<dbReference type="GO" id="GO:0004601">
    <property type="term" value="F:peroxidase activity"/>
    <property type="evidence" value="ECO:0007669"/>
    <property type="project" value="UniProtKB-KW"/>
</dbReference>
<evidence type="ECO:0000313" key="8">
    <source>
        <dbReference type="EMBL" id="KAF2105543.1"/>
    </source>
</evidence>
<dbReference type="Gene3D" id="1.20.144.10">
    <property type="entry name" value="Phosphatidic acid phosphatase type 2/haloperoxidase"/>
    <property type="match status" value="1"/>
</dbReference>
<dbReference type="AlphaFoldDB" id="A0A6A5YF61"/>
<evidence type="ECO:0000256" key="3">
    <source>
        <dbReference type="ARBA" id="ARBA00022692"/>
    </source>
</evidence>
<evidence type="ECO:0000256" key="6">
    <source>
        <dbReference type="SAM" id="Phobius"/>
    </source>
</evidence>
<feature type="transmembrane region" description="Helical" evidence="6">
    <location>
        <begin position="58"/>
        <end position="83"/>
    </location>
</feature>
<evidence type="ECO:0000313" key="9">
    <source>
        <dbReference type="Proteomes" id="UP000799770"/>
    </source>
</evidence>
<gene>
    <name evidence="8" type="ORF">BDV96DRAFT_638746</name>
</gene>
<comment type="similarity">
    <text evidence="2">Belongs to the PA-phosphatase related phosphoesterase family.</text>
</comment>
<keyword evidence="8" id="KW-0560">Oxidoreductase</keyword>
<dbReference type="GO" id="GO:0008195">
    <property type="term" value="F:phosphatidate phosphatase activity"/>
    <property type="evidence" value="ECO:0007669"/>
    <property type="project" value="TreeGrafter"/>
</dbReference>
<dbReference type="GO" id="GO:0006644">
    <property type="term" value="P:phospholipid metabolic process"/>
    <property type="evidence" value="ECO:0007669"/>
    <property type="project" value="InterPro"/>
</dbReference>
<dbReference type="Pfam" id="PF01569">
    <property type="entry name" value="PAP2"/>
    <property type="match status" value="1"/>
</dbReference>
<keyword evidence="9" id="KW-1185">Reference proteome</keyword>
<protein>
    <submittedName>
        <fullName evidence="8">Phosphatidic acid phosphatase type 2/haloperoxidase</fullName>
    </submittedName>
</protein>
<evidence type="ECO:0000256" key="4">
    <source>
        <dbReference type="ARBA" id="ARBA00022989"/>
    </source>
</evidence>
<feature type="transmembrane region" description="Helical" evidence="6">
    <location>
        <begin position="103"/>
        <end position="123"/>
    </location>
</feature>
<dbReference type="SUPFAM" id="SSF48317">
    <property type="entry name" value="Acid phosphatase/Vanadium-dependent haloperoxidase"/>
    <property type="match status" value="1"/>
</dbReference>
<evidence type="ECO:0000256" key="2">
    <source>
        <dbReference type="ARBA" id="ARBA00008816"/>
    </source>
</evidence>
<evidence type="ECO:0000259" key="7">
    <source>
        <dbReference type="SMART" id="SM00014"/>
    </source>
</evidence>
<dbReference type="InterPro" id="IPR043216">
    <property type="entry name" value="PAP-like"/>
</dbReference>
<sequence>MAHGREGLSRTWLSYCLDWFIVIVFISIAGAFTLLQPVKRDFSLTDKTISYPYRKDTISVAVLFIVAVVAPAAIIAIISTFVVKIPPRPGPEPSRRDVWKRKLWEVHATWLGLGLSLVLSFFLTQTMKNMFGKHRPDFLARCSPNIGDMDKFLVGGYTSEVLEGTSQLVSAGICISSNGSGVGKSEFIDGFRSFPSGHCTIAFAGLTYLSLFLAAKLAVAIPFLPHTSQDAVRSERRIAAAPPLYLLVIVLVPLGAAIYIASTRFTDYKHHGFDVLFGSVEGIICAWFAFRYYHLPISRGAGWAWGPRHSSVAFGTGMNVKGYGHLGLYKGDESHTRTRNHTFTTGIELNHMEPVTTGGGSYESHRALV</sequence>
<proteinExistence type="inferred from homology"/>
<dbReference type="OrthoDB" id="8907274at2759"/>
<dbReference type="Proteomes" id="UP000799770">
    <property type="component" value="Unassembled WGS sequence"/>
</dbReference>
<accession>A0A6A5YF61</accession>
<feature type="transmembrane region" description="Helical" evidence="6">
    <location>
        <begin position="273"/>
        <end position="290"/>
    </location>
</feature>
<keyword evidence="4 6" id="KW-1133">Transmembrane helix</keyword>
<evidence type="ECO:0000256" key="5">
    <source>
        <dbReference type="ARBA" id="ARBA00023136"/>
    </source>
</evidence>
<feature type="domain" description="Phosphatidic acid phosphatase type 2/haloperoxidase" evidence="7">
    <location>
        <begin position="111"/>
        <end position="290"/>
    </location>
</feature>
<dbReference type="EMBL" id="ML977377">
    <property type="protein sequence ID" value="KAF2105543.1"/>
    <property type="molecule type" value="Genomic_DNA"/>
</dbReference>
<keyword evidence="3 6" id="KW-0812">Transmembrane</keyword>
<dbReference type="InterPro" id="IPR036938">
    <property type="entry name" value="PAP2/HPO_sf"/>
</dbReference>
<name>A0A6A5YF61_9PLEO</name>
<reference evidence="8" key="1">
    <citation type="journal article" date="2020" name="Stud. Mycol.">
        <title>101 Dothideomycetes genomes: a test case for predicting lifestyles and emergence of pathogens.</title>
        <authorList>
            <person name="Haridas S."/>
            <person name="Albert R."/>
            <person name="Binder M."/>
            <person name="Bloem J."/>
            <person name="Labutti K."/>
            <person name="Salamov A."/>
            <person name="Andreopoulos B."/>
            <person name="Baker S."/>
            <person name="Barry K."/>
            <person name="Bills G."/>
            <person name="Bluhm B."/>
            <person name="Cannon C."/>
            <person name="Castanera R."/>
            <person name="Culley D."/>
            <person name="Daum C."/>
            <person name="Ezra D."/>
            <person name="Gonzalez J."/>
            <person name="Henrissat B."/>
            <person name="Kuo A."/>
            <person name="Liang C."/>
            <person name="Lipzen A."/>
            <person name="Lutzoni F."/>
            <person name="Magnuson J."/>
            <person name="Mondo S."/>
            <person name="Nolan M."/>
            <person name="Ohm R."/>
            <person name="Pangilinan J."/>
            <person name="Park H.-J."/>
            <person name="Ramirez L."/>
            <person name="Alfaro M."/>
            <person name="Sun H."/>
            <person name="Tritt A."/>
            <person name="Yoshinaga Y."/>
            <person name="Zwiers L.-H."/>
            <person name="Turgeon B."/>
            <person name="Goodwin S."/>
            <person name="Spatafora J."/>
            <person name="Crous P."/>
            <person name="Grigoriev I."/>
        </authorList>
    </citation>
    <scope>NUCLEOTIDE SEQUENCE</scope>
    <source>
        <strain evidence="8">CBS 627.86</strain>
    </source>
</reference>
<organism evidence="8 9">
    <name type="scientific">Lophiotrema nucula</name>
    <dbReference type="NCBI Taxonomy" id="690887"/>
    <lineage>
        <taxon>Eukaryota</taxon>
        <taxon>Fungi</taxon>
        <taxon>Dikarya</taxon>
        <taxon>Ascomycota</taxon>
        <taxon>Pezizomycotina</taxon>
        <taxon>Dothideomycetes</taxon>
        <taxon>Pleosporomycetidae</taxon>
        <taxon>Pleosporales</taxon>
        <taxon>Lophiotremataceae</taxon>
        <taxon>Lophiotrema</taxon>
    </lineage>
</organism>